<evidence type="ECO:0000256" key="1">
    <source>
        <dbReference type="ARBA" id="ARBA00004141"/>
    </source>
</evidence>
<dbReference type="PANTHER" id="PTHR11537:SF254">
    <property type="entry name" value="POTASSIUM VOLTAGE-GATED CHANNEL PROTEIN SHAB"/>
    <property type="match status" value="1"/>
</dbReference>
<evidence type="ECO:0000256" key="4">
    <source>
        <dbReference type="ARBA" id="ARBA00022989"/>
    </source>
</evidence>
<feature type="transmembrane region" description="Helical" evidence="8">
    <location>
        <begin position="170"/>
        <end position="193"/>
    </location>
</feature>
<dbReference type="GO" id="GO:0001508">
    <property type="term" value="P:action potential"/>
    <property type="evidence" value="ECO:0007669"/>
    <property type="project" value="TreeGrafter"/>
</dbReference>
<protein>
    <submittedName>
        <fullName evidence="10">Voltage-gated potassium channel</fullName>
    </submittedName>
</protein>
<name>A0A9W6CTG6_9MICO</name>
<dbReference type="InterPro" id="IPR013099">
    <property type="entry name" value="K_chnl_dom"/>
</dbReference>
<comment type="caution">
    <text evidence="10">The sequence shown here is derived from an EMBL/GenBank/DDBJ whole genome shotgun (WGS) entry which is preliminary data.</text>
</comment>
<keyword evidence="4 8" id="KW-1133">Transmembrane helix</keyword>
<keyword evidence="3 8" id="KW-0812">Transmembrane</keyword>
<evidence type="ECO:0000256" key="7">
    <source>
        <dbReference type="ARBA" id="ARBA00023303"/>
    </source>
</evidence>
<sequence length="213" mass="23696">MNWPLLVLGASFIVSYSFLILDEGQLPPAWRNGMLAAAAVTWLAFFVDYVVRLAVTPRRWRWYFVTHSVIDLLSVLIPLFRAFRVMHLLREVPYLRLKTGNAVRTRIIAYMVGYAALFVYFIALATLHVEQDAPGATITDFGLALWWAVVTIATVGYGDTYPVTVVGRLYATGLMIGGIAIVGAASATMISLISEKIGISLHRDIREDERDDG</sequence>
<feature type="transmembrane region" description="Helical" evidence="8">
    <location>
        <begin position="107"/>
        <end position="129"/>
    </location>
</feature>
<dbReference type="InterPro" id="IPR028325">
    <property type="entry name" value="VG_K_chnl"/>
</dbReference>
<dbReference type="AlphaFoldDB" id="A0A9W6CTG6"/>
<keyword evidence="5" id="KW-0406">Ion transport</keyword>
<dbReference type="GO" id="GO:0008076">
    <property type="term" value="C:voltage-gated potassium channel complex"/>
    <property type="evidence" value="ECO:0007669"/>
    <property type="project" value="InterPro"/>
</dbReference>
<evidence type="ECO:0000313" key="11">
    <source>
        <dbReference type="Proteomes" id="UP001144396"/>
    </source>
</evidence>
<keyword evidence="7 10" id="KW-0407">Ion channel</keyword>
<organism evidence="10 11">
    <name type="scientific">Agromyces rhizosphaerae</name>
    <dbReference type="NCBI Taxonomy" id="88374"/>
    <lineage>
        <taxon>Bacteria</taxon>
        <taxon>Bacillati</taxon>
        <taxon>Actinomycetota</taxon>
        <taxon>Actinomycetes</taxon>
        <taxon>Micrococcales</taxon>
        <taxon>Microbacteriaceae</taxon>
        <taxon>Agromyces</taxon>
    </lineage>
</organism>
<evidence type="ECO:0000256" key="5">
    <source>
        <dbReference type="ARBA" id="ARBA00023065"/>
    </source>
</evidence>
<reference evidence="10" key="1">
    <citation type="submission" date="2022-12" db="EMBL/GenBank/DDBJ databases">
        <title>Reference genome sequencing for broad-spectrum identification of bacterial and archaeal isolates by mass spectrometry.</title>
        <authorList>
            <person name="Sekiguchi Y."/>
            <person name="Tourlousse D.M."/>
        </authorList>
    </citation>
    <scope>NUCLEOTIDE SEQUENCE</scope>
    <source>
        <strain evidence="10">14</strain>
    </source>
</reference>
<keyword evidence="2" id="KW-0813">Transport</keyword>
<dbReference type="PANTHER" id="PTHR11537">
    <property type="entry name" value="VOLTAGE-GATED POTASSIUM CHANNEL"/>
    <property type="match status" value="1"/>
</dbReference>
<proteinExistence type="predicted"/>
<dbReference type="Proteomes" id="UP001144396">
    <property type="component" value="Unassembled WGS sequence"/>
</dbReference>
<dbReference type="EMBL" id="BSDP01000001">
    <property type="protein sequence ID" value="GLI26022.1"/>
    <property type="molecule type" value="Genomic_DNA"/>
</dbReference>
<evidence type="ECO:0000256" key="3">
    <source>
        <dbReference type="ARBA" id="ARBA00022692"/>
    </source>
</evidence>
<evidence type="ECO:0000256" key="2">
    <source>
        <dbReference type="ARBA" id="ARBA00022448"/>
    </source>
</evidence>
<dbReference type="RefSeq" id="WP_281882021.1">
    <property type="nucleotide sequence ID" value="NZ_BSDP01000001.1"/>
</dbReference>
<feature type="transmembrane region" description="Helical" evidence="8">
    <location>
        <begin position="141"/>
        <end position="158"/>
    </location>
</feature>
<keyword evidence="11" id="KW-1185">Reference proteome</keyword>
<gene>
    <name evidence="10" type="ORF">ARHIZOSPH14_02640</name>
</gene>
<evidence type="ECO:0000256" key="8">
    <source>
        <dbReference type="SAM" id="Phobius"/>
    </source>
</evidence>
<dbReference type="Pfam" id="PF07885">
    <property type="entry name" value="Ion_trans_2"/>
    <property type="match status" value="1"/>
</dbReference>
<dbReference type="GO" id="GO:0005249">
    <property type="term" value="F:voltage-gated potassium channel activity"/>
    <property type="evidence" value="ECO:0007669"/>
    <property type="project" value="InterPro"/>
</dbReference>
<evidence type="ECO:0000313" key="10">
    <source>
        <dbReference type="EMBL" id="GLI26022.1"/>
    </source>
</evidence>
<keyword evidence="6 8" id="KW-0472">Membrane</keyword>
<dbReference type="Gene3D" id="1.10.287.70">
    <property type="match status" value="1"/>
</dbReference>
<feature type="transmembrane region" description="Helical" evidence="8">
    <location>
        <begin position="63"/>
        <end position="87"/>
    </location>
</feature>
<evidence type="ECO:0000256" key="6">
    <source>
        <dbReference type="ARBA" id="ARBA00023136"/>
    </source>
</evidence>
<evidence type="ECO:0000259" key="9">
    <source>
        <dbReference type="Pfam" id="PF07885"/>
    </source>
</evidence>
<feature type="transmembrane region" description="Helical" evidence="8">
    <location>
        <begin position="33"/>
        <end position="51"/>
    </location>
</feature>
<accession>A0A9W6CTG6</accession>
<dbReference type="SUPFAM" id="SSF81324">
    <property type="entry name" value="Voltage-gated potassium channels"/>
    <property type="match status" value="1"/>
</dbReference>
<feature type="domain" description="Potassium channel" evidence="9">
    <location>
        <begin position="117"/>
        <end position="194"/>
    </location>
</feature>
<comment type="subcellular location">
    <subcellularLocation>
        <location evidence="1">Membrane</location>
        <topology evidence="1">Multi-pass membrane protein</topology>
    </subcellularLocation>
</comment>